<name>A0ABN6YTY4_9MICO</name>
<reference evidence="1" key="2">
    <citation type="submission" date="2023-02" db="EMBL/GenBank/DDBJ databases">
        <authorList>
            <person name="Sun Q."/>
            <person name="Mori K."/>
        </authorList>
    </citation>
    <scope>NUCLEOTIDE SEQUENCE</scope>
    <source>
        <strain evidence="1">NBRC 110608</strain>
    </source>
</reference>
<accession>A0ABN6YTY4</accession>
<evidence type="ECO:0008006" key="2">
    <source>
        <dbReference type="Google" id="ProtNLM"/>
    </source>
</evidence>
<gene>
    <name evidence="1" type="ORF">GCM10025872_29090</name>
</gene>
<protein>
    <recommendedName>
        <fullName evidence="2">TNFR-Cys domain-containing protein</fullName>
    </recommendedName>
</protein>
<organism evidence="1">
    <name type="scientific">Barrientosiimonas endolithica</name>
    <dbReference type="NCBI Taxonomy" id="1535208"/>
    <lineage>
        <taxon>Bacteria</taxon>
        <taxon>Bacillati</taxon>
        <taxon>Actinomycetota</taxon>
        <taxon>Actinomycetes</taxon>
        <taxon>Micrococcales</taxon>
        <taxon>Dermacoccaceae</taxon>
        <taxon>Barrientosiimonas</taxon>
    </lineage>
</organism>
<reference evidence="1" key="1">
    <citation type="journal article" date="2014" name="Int. J. Syst. Evol. Microbiol.">
        <title>Complete genome of a new Firmicutes species belonging to the dominant human colonic microbiota ('Ruminococcus bicirculans') reveals two chromosomes and a selective capacity to utilize plant glucans.</title>
        <authorList>
            <consortium name="NISC Comparative Sequencing Program"/>
            <person name="Wegmann U."/>
            <person name="Louis P."/>
            <person name="Goesmann A."/>
            <person name="Henrissat B."/>
            <person name="Duncan S.H."/>
            <person name="Flint H.J."/>
        </authorList>
    </citation>
    <scope>NUCLEOTIDE SEQUENCE</scope>
    <source>
        <strain evidence="1">NBRC 110608</strain>
    </source>
</reference>
<proteinExistence type="predicted"/>
<sequence>MRPAAWLTPRIDFCYDCIPGGPFTPPACSKCGSTEYYSQGLCAHCHPGSPGFIGWDCRTLR</sequence>
<dbReference type="EMBL" id="AP027735">
    <property type="protein sequence ID" value="BDZ59252.1"/>
    <property type="molecule type" value="Genomic_DNA"/>
</dbReference>
<evidence type="ECO:0000313" key="1">
    <source>
        <dbReference type="EMBL" id="BDZ59252.1"/>
    </source>
</evidence>